<evidence type="ECO:0000313" key="1">
    <source>
        <dbReference type="EMBL" id="WAJ30628.1"/>
    </source>
</evidence>
<evidence type="ECO:0000313" key="2">
    <source>
        <dbReference type="Proteomes" id="UP001163223"/>
    </source>
</evidence>
<name>A0ACD4NV19_9HYPH</name>
<sequence>MDTIWLDDLAALAETLNFGRAARLRNVTQPAFGRRIRALEDWTGVVLVDRTTHRMRLTPAGEAMLACAQDVSRRLERGRREASDAAREVATLRFCATHALSLTFFPRWLRGLQPRGFAMPVQLSVDNMAGCERLMREGRADFLICHSHPAAEPRLDPAAFPMRRLAGDVLVPVSRRLADGRPRFALPGEAAAPVPLLSFDEPSGMGRILGAAFAAGLLPPIAGRAVFTSHMAMMLKTMAEDGQGIAWSPRSLLEEDLGPTGKLALAGGAEWAVPVDIVLVRAAAGLGEAGEQVWSASGEMGRLSA</sequence>
<dbReference type="Proteomes" id="UP001163223">
    <property type="component" value="Chromosome"/>
</dbReference>
<keyword evidence="2" id="KW-1185">Reference proteome</keyword>
<dbReference type="EMBL" id="CP113520">
    <property type="protein sequence ID" value="WAJ30628.1"/>
    <property type="molecule type" value="Genomic_DNA"/>
</dbReference>
<protein>
    <submittedName>
        <fullName evidence="1">LysR substrate-binding domain-containing protein</fullName>
    </submittedName>
</protein>
<gene>
    <name evidence="1" type="ORF">OXU80_10655</name>
</gene>
<accession>A0ACD4NV19</accession>
<proteinExistence type="predicted"/>
<reference evidence="1" key="1">
    <citation type="submission" date="2022-11" db="EMBL/GenBank/DDBJ databases">
        <title>beta-Carotene-producing bacterium, Jeongeuplla avenae sp. nov., alleviates the salt stress of Arabidopsis seedlings.</title>
        <authorList>
            <person name="Jiang L."/>
            <person name="Lee J."/>
        </authorList>
    </citation>
    <scope>NUCLEOTIDE SEQUENCE</scope>
    <source>
        <strain evidence="1">DY_R2A_6</strain>
    </source>
</reference>
<organism evidence="1 2">
    <name type="scientific">Antarcticirhabdus aurantiaca</name>
    <dbReference type="NCBI Taxonomy" id="2606717"/>
    <lineage>
        <taxon>Bacteria</taxon>
        <taxon>Pseudomonadati</taxon>
        <taxon>Pseudomonadota</taxon>
        <taxon>Alphaproteobacteria</taxon>
        <taxon>Hyphomicrobiales</taxon>
        <taxon>Aurantimonadaceae</taxon>
        <taxon>Antarcticirhabdus</taxon>
    </lineage>
</organism>